<dbReference type="GO" id="GO:0008168">
    <property type="term" value="F:methyltransferase activity"/>
    <property type="evidence" value="ECO:0007669"/>
    <property type="project" value="UniProtKB-KW"/>
</dbReference>
<evidence type="ECO:0000256" key="9">
    <source>
        <dbReference type="PROSITE-ProRule" id="PRU00134"/>
    </source>
</evidence>
<accession>A0AAD9G5L6</accession>
<dbReference type="SUPFAM" id="SSF82199">
    <property type="entry name" value="SET domain"/>
    <property type="match status" value="1"/>
</dbReference>
<comment type="subcellular location">
    <subcellularLocation>
        <location evidence="1">Chromosome</location>
    </subcellularLocation>
</comment>
<dbReference type="GO" id="GO:0005694">
    <property type="term" value="C:chromosome"/>
    <property type="evidence" value="ECO:0007669"/>
    <property type="project" value="UniProtKB-SubCell"/>
</dbReference>
<dbReference type="GO" id="GO:0032259">
    <property type="term" value="P:methylation"/>
    <property type="evidence" value="ECO:0007669"/>
    <property type="project" value="UniProtKB-KW"/>
</dbReference>
<dbReference type="InterPro" id="IPR001214">
    <property type="entry name" value="SET_dom"/>
</dbReference>
<dbReference type="Gene3D" id="6.10.140.2220">
    <property type="match status" value="1"/>
</dbReference>
<dbReference type="EMBL" id="JASMQC010000030">
    <property type="protein sequence ID" value="KAK1932208.1"/>
    <property type="molecule type" value="Genomic_DNA"/>
</dbReference>
<protein>
    <submittedName>
        <fullName evidence="12">Histone-lysine N-methyltransferase set-23</fullName>
    </submittedName>
</protein>
<dbReference type="PANTHER" id="PTHR46223:SF3">
    <property type="entry name" value="HISTONE-LYSINE N-METHYLTRANSFERASE SET-23"/>
    <property type="match status" value="1"/>
</dbReference>
<dbReference type="Proteomes" id="UP001259832">
    <property type="component" value="Unassembled WGS sequence"/>
</dbReference>
<keyword evidence="6" id="KW-0479">Metal-binding</keyword>
<keyword evidence="13" id="KW-1185">Reference proteome</keyword>
<name>A0AAD9G5L6_9STRA</name>
<evidence type="ECO:0000256" key="7">
    <source>
        <dbReference type="ARBA" id="ARBA00022771"/>
    </source>
</evidence>
<keyword evidence="4" id="KW-0808">Transferase</keyword>
<evidence type="ECO:0000256" key="1">
    <source>
        <dbReference type="ARBA" id="ARBA00004286"/>
    </source>
</evidence>
<dbReference type="Gene3D" id="2.170.270.10">
    <property type="entry name" value="SET domain"/>
    <property type="match status" value="1"/>
</dbReference>
<reference evidence="12" key="1">
    <citation type="submission" date="2023-08" db="EMBL/GenBank/DDBJ databases">
        <title>Reference Genome Resource for the Citrus Pathogen Phytophthora citrophthora.</title>
        <authorList>
            <person name="Moller H."/>
            <person name="Coetzee B."/>
            <person name="Rose L.J."/>
            <person name="Van Niekerk J.M."/>
        </authorList>
    </citation>
    <scope>NUCLEOTIDE SEQUENCE</scope>
    <source>
        <strain evidence="12">STE-U-9442</strain>
    </source>
</reference>
<evidence type="ECO:0000256" key="3">
    <source>
        <dbReference type="ARBA" id="ARBA00022603"/>
    </source>
</evidence>
<evidence type="ECO:0000256" key="6">
    <source>
        <dbReference type="ARBA" id="ARBA00022723"/>
    </source>
</evidence>
<dbReference type="InterPro" id="IPR050973">
    <property type="entry name" value="H3K9_Histone-Lys_N-MTase"/>
</dbReference>
<evidence type="ECO:0000259" key="11">
    <source>
        <dbReference type="PROSITE" id="PS50865"/>
    </source>
</evidence>
<dbReference type="PROSITE" id="PS50865">
    <property type="entry name" value="ZF_MYND_2"/>
    <property type="match status" value="1"/>
</dbReference>
<dbReference type="Pfam" id="PF00856">
    <property type="entry name" value="SET"/>
    <property type="match status" value="1"/>
</dbReference>
<evidence type="ECO:0000256" key="8">
    <source>
        <dbReference type="ARBA" id="ARBA00022833"/>
    </source>
</evidence>
<evidence type="ECO:0000313" key="13">
    <source>
        <dbReference type="Proteomes" id="UP001259832"/>
    </source>
</evidence>
<dbReference type="GO" id="GO:0008270">
    <property type="term" value="F:zinc ion binding"/>
    <property type="evidence" value="ECO:0007669"/>
    <property type="project" value="UniProtKB-KW"/>
</dbReference>
<proteinExistence type="predicted"/>
<evidence type="ECO:0000256" key="5">
    <source>
        <dbReference type="ARBA" id="ARBA00022691"/>
    </source>
</evidence>
<dbReference type="SMART" id="SM00317">
    <property type="entry name" value="SET"/>
    <property type="match status" value="1"/>
</dbReference>
<keyword evidence="5" id="KW-0949">S-adenosyl-L-methionine</keyword>
<evidence type="ECO:0000259" key="10">
    <source>
        <dbReference type="PROSITE" id="PS50280"/>
    </source>
</evidence>
<dbReference type="Pfam" id="PF01753">
    <property type="entry name" value="zf-MYND"/>
    <property type="match status" value="1"/>
</dbReference>
<dbReference type="InterPro" id="IPR046341">
    <property type="entry name" value="SET_dom_sf"/>
</dbReference>
<comment type="caution">
    <text evidence="12">The sequence shown here is derived from an EMBL/GenBank/DDBJ whole genome shotgun (WGS) entry which is preliminary data.</text>
</comment>
<keyword evidence="7 9" id="KW-0863">Zinc-finger</keyword>
<dbReference type="AlphaFoldDB" id="A0AAD9G5L6"/>
<sequence>MSSLQTLHTTMKKQRTTASFASVVRIIFSLQKELWRSFDVDSALTLVYVSKATHRALQTWSDAVVKDISLGKELVPVPVQLLPPTLQTIMQLMSFTYTTAVQLPFASDRYKLPLDLLTKYQNDDPIQRVLRGRQVQVAITQCCGKGWGVLAAQSIEKRTFVGEYTGELISSAEMRRRYQERYDPKQMNYVLSLREHLASKGSSELHFDVVRTNVDASSTGNFTRFFNHSCAPNLEIAAVRVDSFVPRLALFARRRIEIGEELTFDYGEGVSEQEVGHKSKVMADNKAYDQLCEDATTAAEMRLLDHFKQHGGEVWTIGAGCQNCRQKLEDISGLKRCSNCDAALFCDRECQLKAWPTHKAECCVIATFQRLKIKSSTLASVLETLSFSSSSKKADSPTTSGVASSIGMNNSELPGWFFNVDVDAVSKEQQKTLYQAALELYGLLKDEACWTRDKESFPRSSYTLVESLPHESPDVAQLQKEFVEMNGHLLLFSAWLQHPEPPATQAMPLEDRSFFGIVDSLLQISTLRDGVDAFMDARSS</sequence>
<keyword evidence="3" id="KW-0489">Methyltransferase</keyword>
<dbReference type="SUPFAM" id="SSF144232">
    <property type="entry name" value="HIT/MYND zinc finger-like"/>
    <property type="match status" value="1"/>
</dbReference>
<organism evidence="12 13">
    <name type="scientific">Phytophthora citrophthora</name>
    <dbReference type="NCBI Taxonomy" id="4793"/>
    <lineage>
        <taxon>Eukaryota</taxon>
        <taxon>Sar</taxon>
        <taxon>Stramenopiles</taxon>
        <taxon>Oomycota</taxon>
        <taxon>Peronosporomycetes</taxon>
        <taxon>Peronosporales</taxon>
        <taxon>Peronosporaceae</taxon>
        <taxon>Phytophthora</taxon>
    </lineage>
</organism>
<dbReference type="PANTHER" id="PTHR46223">
    <property type="entry name" value="HISTONE-LYSINE N-METHYLTRANSFERASE SUV39H"/>
    <property type="match status" value="1"/>
</dbReference>
<evidence type="ECO:0000256" key="2">
    <source>
        <dbReference type="ARBA" id="ARBA00022454"/>
    </source>
</evidence>
<feature type="domain" description="MYND-type" evidence="11">
    <location>
        <begin position="321"/>
        <end position="362"/>
    </location>
</feature>
<evidence type="ECO:0000313" key="12">
    <source>
        <dbReference type="EMBL" id="KAK1932208.1"/>
    </source>
</evidence>
<keyword evidence="2" id="KW-0158">Chromosome</keyword>
<keyword evidence="8" id="KW-0862">Zinc</keyword>
<evidence type="ECO:0000256" key="4">
    <source>
        <dbReference type="ARBA" id="ARBA00022679"/>
    </source>
</evidence>
<dbReference type="PROSITE" id="PS50280">
    <property type="entry name" value="SET"/>
    <property type="match status" value="1"/>
</dbReference>
<feature type="domain" description="SET" evidence="10">
    <location>
        <begin position="133"/>
        <end position="267"/>
    </location>
</feature>
<dbReference type="InterPro" id="IPR002893">
    <property type="entry name" value="Znf_MYND"/>
</dbReference>
<gene>
    <name evidence="12" type="ORF">P3T76_012202</name>
</gene>